<gene>
    <name evidence="4" type="ORF">HS960_02515</name>
</gene>
<keyword evidence="5" id="KW-1185">Reference proteome</keyword>
<feature type="domain" description="DUF3823" evidence="2">
    <location>
        <begin position="31"/>
        <end position="119"/>
    </location>
</feature>
<dbReference type="Pfam" id="PF12866">
    <property type="entry name" value="DUF3823"/>
    <property type="match status" value="1"/>
</dbReference>
<protein>
    <submittedName>
        <fullName evidence="4">DUF3823 domain-containing protein</fullName>
    </submittedName>
</protein>
<dbReference type="Gene3D" id="2.60.40.2060">
    <property type="match status" value="1"/>
</dbReference>
<reference evidence="4 5" key="1">
    <citation type="journal article" date="2020" name="G3 (Bethesda)">
        <title>CeMbio - The Caenorhabditis elegans Microbiome Resource.</title>
        <authorList>
            <person name="Dirksen P."/>
            <person name="Assie A."/>
            <person name="Zimmermann J."/>
            <person name="Zhang F."/>
            <person name="Tietje A.M."/>
            <person name="Marsh S.A."/>
            <person name="Felix M.A."/>
            <person name="Shapira M."/>
            <person name="Kaleta C."/>
            <person name="Schulenburg H."/>
            <person name="Samuel B."/>
        </authorList>
    </citation>
    <scope>NUCLEOTIDE SEQUENCE [LARGE SCALE GENOMIC DNA]</scope>
    <source>
        <strain evidence="4 5">BIGb0170</strain>
    </source>
</reference>
<dbReference type="InterPro" id="IPR041186">
    <property type="entry name" value="DUF3823_C"/>
</dbReference>
<feature type="domain" description="DUF3823" evidence="3">
    <location>
        <begin position="123"/>
        <end position="217"/>
    </location>
</feature>
<organism evidence="4 5">
    <name type="scientific">Sphingobacterium paramultivorum</name>
    <dbReference type="NCBI Taxonomy" id="2886510"/>
    <lineage>
        <taxon>Bacteria</taxon>
        <taxon>Pseudomonadati</taxon>
        <taxon>Bacteroidota</taxon>
        <taxon>Sphingobacteriia</taxon>
        <taxon>Sphingobacteriales</taxon>
        <taxon>Sphingobacteriaceae</taxon>
        <taxon>Sphingobacterium</taxon>
    </lineage>
</organism>
<dbReference type="PROSITE" id="PS51257">
    <property type="entry name" value="PROKAR_LIPOPROTEIN"/>
    <property type="match status" value="1"/>
</dbReference>
<dbReference type="Proteomes" id="UP000515450">
    <property type="component" value="Chromosome"/>
</dbReference>
<dbReference type="RefSeq" id="WP_159727692.1">
    <property type="nucleotide sequence ID" value="NZ_CP058555.1"/>
</dbReference>
<feature type="chain" id="PRO_5028983090" evidence="1">
    <location>
        <begin position="23"/>
        <end position="224"/>
    </location>
</feature>
<evidence type="ECO:0000259" key="2">
    <source>
        <dbReference type="Pfam" id="PF12866"/>
    </source>
</evidence>
<dbReference type="EMBL" id="CP058555">
    <property type="protein sequence ID" value="QMV66594.1"/>
    <property type="molecule type" value="Genomic_DNA"/>
</dbReference>
<evidence type="ECO:0000259" key="3">
    <source>
        <dbReference type="Pfam" id="PF18003"/>
    </source>
</evidence>
<proteinExistence type="predicted"/>
<dbReference type="InterPro" id="IPR024278">
    <property type="entry name" value="DUF3823_N"/>
</dbReference>
<keyword evidence="1" id="KW-0732">Signal</keyword>
<sequence length="224" mass="24608">MKTFFCKLIVSLCLIVGVFACSKDNYDAPKSTLNGRVTYNSEPLGVRGSNQSVSLQLWQDGFPLRSAINVYVTQDGSFAAKLFDGKYKLVATSGNGPWLNSADTVLVDVRGNTSIEYPVKPYYTMSNITYDVQGNMLKASFDVKTIDASRTIDFATLLVNDTKFVDLGQYTYKMEKTGISSGHVDLELDIKDILTKSAAVYARVGLKISGITEALYDSSPKKLK</sequence>
<feature type="signal peptide" evidence="1">
    <location>
        <begin position="1"/>
        <end position="22"/>
    </location>
</feature>
<name>A0A7G5DXW9_9SPHI</name>
<evidence type="ECO:0000313" key="4">
    <source>
        <dbReference type="EMBL" id="QMV66594.1"/>
    </source>
</evidence>
<dbReference type="AlphaFoldDB" id="A0A7G5DXW9"/>
<dbReference type="Gene3D" id="2.60.40.1120">
    <property type="entry name" value="Carboxypeptidase-like, regulatory domain"/>
    <property type="match status" value="1"/>
</dbReference>
<evidence type="ECO:0000256" key="1">
    <source>
        <dbReference type="SAM" id="SignalP"/>
    </source>
</evidence>
<dbReference type="Pfam" id="PF18003">
    <property type="entry name" value="DUF3823_C"/>
    <property type="match status" value="1"/>
</dbReference>
<accession>A0A7G5DXW9</accession>
<evidence type="ECO:0000313" key="5">
    <source>
        <dbReference type="Proteomes" id="UP000515450"/>
    </source>
</evidence>